<evidence type="ECO:0000313" key="3">
    <source>
        <dbReference type="EMBL" id="KAL1844885.1"/>
    </source>
</evidence>
<keyword evidence="4" id="KW-1185">Reference proteome</keyword>
<evidence type="ECO:0000256" key="1">
    <source>
        <dbReference type="ARBA" id="ARBA00008779"/>
    </source>
</evidence>
<comment type="caution">
    <text evidence="3">The sequence shown here is derived from an EMBL/GenBank/DDBJ whole genome shotgun (WGS) entry which is preliminary data.</text>
</comment>
<dbReference type="Proteomes" id="UP001586593">
    <property type="component" value="Unassembled WGS sequence"/>
</dbReference>
<proteinExistence type="inferred from homology"/>
<dbReference type="PANTHER" id="PTHR43108">
    <property type="entry name" value="N-ACETYLGLUCOSAMINE-6-SULFATASE FAMILY MEMBER"/>
    <property type="match status" value="1"/>
</dbReference>
<reference evidence="3 4" key="1">
    <citation type="journal article" date="2024" name="Commun. Biol.">
        <title>Comparative genomic analysis of thermophilic fungi reveals convergent evolutionary adaptations and gene losses.</title>
        <authorList>
            <person name="Steindorff A.S."/>
            <person name="Aguilar-Pontes M.V."/>
            <person name="Robinson A.J."/>
            <person name="Andreopoulos B."/>
            <person name="LaButti K."/>
            <person name="Kuo A."/>
            <person name="Mondo S."/>
            <person name="Riley R."/>
            <person name="Otillar R."/>
            <person name="Haridas S."/>
            <person name="Lipzen A."/>
            <person name="Grimwood J."/>
            <person name="Schmutz J."/>
            <person name="Clum A."/>
            <person name="Reid I.D."/>
            <person name="Moisan M.C."/>
            <person name="Butler G."/>
            <person name="Nguyen T.T.M."/>
            <person name="Dewar K."/>
            <person name="Conant G."/>
            <person name="Drula E."/>
            <person name="Henrissat B."/>
            <person name="Hansel C."/>
            <person name="Singer S."/>
            <person name="Hutchinson M.I."/>
            <person name="de Vries R.P."/>
            <person name="Natvig D.O."/>
            <person name="Powell A.J."/>
            <person name="Tsang A."/>
            <person name="Grigoriev I.V."/>
        </authorList>
    </citation>
    <scope>NUCLEOTIDE SEQUENCE [LARGE SCALE GENOMIC DNA]</scope>
    <source>
        <strain evidence="3 4">ATCC 24622</strain>
    </source>
</reference>
<dbReference type="Gene3D" id="3.40.720.10">
    <property type="entry name" value="Alkaline Phosphatase, subunit A"/>
    <property type="match status" value="1"/>
</dbReference>
<dbReference type="EMBL" id="JAZHXJ010001396">
    <property type="protein sequence ID" value="KAL1844885.1"/>
    <property type="molecule type" value="Genomic_DNA"/>
</dbReference>
<gene>
    <name evidence="3" type="ORF">VTK73DRAFT_1574</name>
</gene>
<evidence type="ECO:0000259" key="2">
    <source>
        <dbReference type="Pfam" id="PF16347"/>
    </source>
</evidence>
<protein>
    <recommendedName>
        <fullName evidence="2">N-sulphoglucosamine sulphohydrolase C-terminal domain-containing protein</fullName>
    </recommendedName>
</protein>
<comment type="similarity">
    <text evidence="1">Belongs to the sulfatase family.</text>
</comment>
<organism evidence="3 4">
    <name type="scientific">Phialemonium thermophilum</name>
    <dbReference type="NCBI Taxonomy" id="223376"/>
    <lineage>
        <taxon>Eukaryota</taxon>
        <taxon>Fungi</taxon>
        <taxon>Dikarya</taxon>
        <taxon>Ascomycota</taxon>
        <taxon>Pezizomycotina</taxon>
        <taxon>Sordariomycetes</taxon>
        <taxon>Sordariomycetidae</taxon>
        <taxon>Cephalothecales</taxon>
        <taxon>Cephalothecaceae</taxon>
        <taxon>Phialemonium</taxon>
    </lineage>
</organism>
<sequence>MRLVCKNTGEAFTFRTQEELRQWKYQRYMQRYLRCIQAVDDSVGALLSWLERAGLADDTVVVYTSDQGFFLGEHGWFDKRFIYEESFQMPLLVRYPREVRPGSVCADVVSNVDFAATWLDLAGRRRPPSYMQGRSFRPLLQGCTPGDWRQLAYHRYWMHRDAVHEAYAHYGVRDRRYKLIYWYNEGFGLPGTREGGQDREWELFDCETDPLELFNVHGDPSYAEVVARLTAQLEELMEEIGDEPVHERLLRAVQRVAS</sequence>
<evidence type="ECO:0000313" key="4">
    <source>
        <dbReference type="Proteomes" id="UP001586593"/>
    </source>
</evidence>
<feature type="domain" description="N-sulphoglucosamine sulphohydrolase C-terminal" evidence="2">
    <location>
        <begin position="72"/>
        <end position="238"/>
    </location>
</feature>
<dbReference type="InterPro" id="IPR017850">
    <property type="entry name" value="Alkaline_phosphatase_core_sf"/>
</dbReference>
<dbReference type="InterPro" id="IPR032506">
    <property type="entry name" value="SGSH_C"/>
</dbReference>
<dbReference type="Pfam" id="PF16347">
    <property type="entry name" value="SGSH_C"/>
    <property type="match status" value="1"/>
</dbReference>
<name>A0ABR3VT85_9PEZI</name>
<dbReference type="PANTHER" id="PTHR43108:SF6">
    <property type="entry name" value="N-SULPHOGLUCOSAMINE SULPHOHYDROLASE"/>
    <property type="match status" value="1"/>
</dbReference>
<accession>A0ABR3VT85</accession>
<dbReference type="SUPFAM" id="SSF53649">
    <property type="entry name" value="Alkaline phosphatase-like"/>
    <property type="match status" value="1"/>
</dbReference>